<proteinExistence type="predicted"/>
<name>A0AAW0FAT2_9TRYP</name>
<keyword evidence="2" id="KW-0472">Membrane</keyword>
<evidence type="ECO:0000256" key="1">
    <source>
        <dbReference type="SAM" id="MobiDB-lite"/>
    </source>
</evidence>
<feature type="region of interest" description="Disordered" evidence="1">
    <location>
        <begin position="146"/>
        <end position="168"/>
    </location>
</feature>
<reference evidence="3 4" key="1">
    <citation type="journal article" date="2021" name="MBio">
        <title>A New Model Trypanosomatid, Novymonas esmeraldas: Genomic Perception of Its 'Candidatus Pandoraea novymonadis' Endosymbiont.</title>
        <authorList>
            <person name="Zakharova A."/>
            <person name="Saura A."/>
            <person name="Butenko A."/>
            <person name="Podesvova L."/>
            <person name="Warmusova S."/>
            <person name="Kostygov A.Y."/>
            <person name="Nenarokova A."/>
            <person name="Lukes J."/>
            <person name="Opperdoes F.R."/>
            <person name="Yurchenko V."/>
        </authorList>
    </citation>
    <scope>NUCLEOTIDE SEQUENCE [LARGE SCALE GENOMIC DNA]</scope>
    <source>
        <strain evidence="3 4">E262AT.01</strain>
    </source>
</reference>
<keyword evidence="4" id="KW-1185">Reference proteome</keyword>
<sequence>MEMKKSSEYKNVKQDFLCRACVALAEVFMEEVLPKTESRYRAYLDPTTGVLRSTSSALGHREREQLIVEVHEGIDELCKTLEGSIARQLKESLSQEADPYATQVQSPLVASKNLREGVAIACPMALEEMSDELASVAFQALLPGMKSSPSSESAAGAATGGESAAAPGYERPAVGRLCESVGVCSSYIHYHITSDAVVRQRAREGRAATPPTDGTGKAKERTTGGRAQRQPSQPAEDEEGTVLAALQQALRMETWRQLWRSMNSSDVLTVNFWTRELRAIVDPDVLFHLQGYAPHGAAYVLAVSALLLLAAVVSVWCCAGSSTRHGGLPTKKQQ</sequence>
<feature type="compositionally biased region" description="Low complexity" evidence="1">
    <location>
        <begin position="147"/>
        <end position="168"/>
    </location>
</feature>
<evidence type="ECO:0000313" key="3">
    <source>
        <dbReference type="EMBL" id="KAK7201905.1"/>
    </source>
</evidence>
<dbReference type="Proteomes" id="UP001430356">
    <property type="component" value="Unassembled WGS sequence"/>
</dbReference>
<keyword evidence="2" id="KW-0812">Transmembrane</keyword>
<protein>
    <submittedName>
        <fullName evidence="3">Uncharacterized protein</fullName>
    </submittedName>
</protein>
<accession>A0AAW0FAT2</accession>
<feature type="transmembrane region" description="Helical" evidence="2">
    <location>
        <begin position="296"/>
        <end position="316"/>
    </location>
</feature>
<keyword evidence="2" id="KW-1133">Transmembrane helix</keyword>
<gene>
    <name evidence="3" type="ORF">NESM_000258000</name>
</gene>
<dbReference type="EMBL" id="JAECZO010000022">
    <property type="protein sequence ID" value="KAK7201905.1"/>
    <property type="molecule type" value="Genomic_DNA"/>
</dbReference>
<feature type="region of interest" description="Disordered" evidence="1">
    <location>
        <begin position="201"/>
        <end position="239"/>
    </location>
</feature>
<evidence type="ECO:0000256" key="2">
    <source>
        <dbReference type="SAM" id="Phobius"/>
    </source>
</evidence>
<evidence type="ECO:0000313" key="4">
    <source>
        <dbReference type="Proteomes" id="UP001430356"/>
    </source>
</evidence>
<comment type="caution">
    <text evidence="3">The sequence shown here is derived from an EMBL/GenBank/DDBJ whole genome shotgun (WGS) entry which is preliminary data.</text>
</comment>
<dbReference type="AlphaFoldDB" id="A0AAW0FAT2"/>
<organism evidence="3 4">
    <name type="scientific">Novymonas esmeraldas</name>
    <dbReference type="NCBI Taxonomy" id="1808958"/>
    <lineage>
        <taxon>Eukaryota</taxon>
        <taxon>Discoba</taxon>
        <taxon>Euglenozoa</taxon>
        <taxon>Kinetoplastea</taxon>
        <taxon>Metakinetoplastina</taxon>
        <taxon>Trypanosomatida</taxon>
        <taxon>Trypanosomatidae</taxon>
        <taxon>Novymonas</taxon>
    </lineage>
</organism>